<dbReference type="Pfam" id="PF04519">
    <property type="entry name" value="Bactofilin"/>
    <property type="match status" value="1"/>
</dbReference>
<comment type="caution">
    <text evidence="2">The sequence shown here is derived from an EMBL/GenBank/DDBJ whole genome shotgun (WGS) entry which is preliminary data.</text>
</comment>
<organism evidence="2 3">
    <name type="scientific">Entomospira culicis</name>
    <dbReference type="NCBI Taxonomy" id="2719989"/>
    <lineage>
        <taxon>Bacteria</taxon>
        <taxon>Pseudomonadati</taxon>
        <taxon>Spirochaetota</taxon>
        <taxon>Spirochaetia</taxon>
        <taxon>Spirochaetales</taxon>
        <taxon>Spirochaetaceae</taxon>
        <taxon>Entomospira</taxon>
    </lineage>
</organism>
<proteinExistence type="inferred from homology"/>
<dbReference type="AlphaFoldDB" id="A0A968GH06"/>
<reference evidence="2" key="1">
    <citation type="submission" date="2020-03" db="EMBL/GenBank/DDBJ databases">
        <title>Spirochaetal bacteria isolated from arthropods constitute a novel genus Entomospira genus novum within the order Spirochaetales.</title>
        <authorList>
            <person name="Grana-Miraglia L."/>
            <person name="Sikutova S."/>
            <person name="Fingerle V."/>
            <person name="Sing A."/>
            <person name="Castillo-Ramirez S."/>
            <person name="Margos G."/>
            <person name="Rudolf I."/>
        </authorList>
    </citation>
    <scope>NUCLEOTIDE SEQUENCE</scope>
    <source>
        <strain evidence="2">BR149</strain>
    </source>
</reference>
<evidence type="ECO:0000313" key="3">
    <source>
        <dbReference type="Proteomes" id="UP000778951"/>
    </source>
</evidence>
<sequence>MAGRDEFVNSIVGEGSTFSGSVELKGILRVDGDFSGSIVCSEKVLVSKTGRVKSSIRARVVVIGGAVHGDIVAEERVTILSTALVIGSVKTPQILVEEGVFLHGFCHVEAGAGSASQHLLPSETKPSNAFFSVDWQKLGNKP</sequence>
<comment type="similarity">
    <text evidence="1">Belongs to the bactofilin family.</text>
</comment>
<dbReference type="PANTHER" id="PTHR35024:SF4">
    <property type="entry name" value="POLYMER-FORMING CYTOSKELETAL PROTEIN"/>
    <property type="match status" value="1"/>
</dbReference>
<dbReference type="Proteomes" id="UP000778951">
    <property type="component" value="Unassembled WGS sequence"/>
</dbReference>
<evidence type="ECO:0000256" key="1">
    <source>
        <dbReference type="ARBA" id="ARBA00044755"/>
    </source>
</evidence>
<gene>
    <name evidence="2" type="ORF">HCT48_01430</name>
</gene>
<dbReference type="EMBL" id="JAATLM010000001">
    <property type="protein sequence ID" value="NIZ68882.1"/>
    <property type="molecule type" value="Genomic_DNA"/>
</dbReference>
<name>A0A968GH06_9SPIO</name>
<dbReference type="RefSeq" id="WP_167694996.1">
    <property type="nucleotide sequence ID" value="NZ_CP118181.1"/>
</dbReference>
<accession>A0A968GH06</accession>
<keyword evidence="3" id="KW-1185">Reference proteome</keyword>
<dbReference type="InterPro" id="IPR007607">
    <property type="entry name" value="BacA/B"/>
</dbReference>
<protein>
    <submittedName>
        <fullName evidence="2">Polymer-forming cytoskeletal protein</fullName>
    </submittedName>
</protein>
<dbReference type="PANTHER" id="PTHR35024">
    <property type="entry name" value="HYPOTHETICAL CYTOSOLIC PROTEIN"/>
    <property type="match status" value="1"/>
</dbReference>
<evidence type="ECO:0000313" key="2">
    <source>
        <dbReference type="EMBL" id="NIZ68882.1"/>
    </source>
</evidence>